<reference evidence="2 3" key="1">
    <citation type="submission" date="2015-10" db="EMBL/GenBank/DDBJ databases">
        <title>Transcriptomic analysis of a linuron degrading triple-species bacterial consortium.</title>
        <authorList>
            <person name="Albers P."/>
        </authorList>
    </citation>
    <scope>NUCLEOTIDE SEQUENCE [LARGE SCALE GENOMIC DNA]</scope>
    <source>
        <strain evidence="2 3">WDL6</strain>
    </source>
</reference>
<dbReference type="Pfam" id="PF01381">
    <property type="entry name" value="HTH_3"/>
    <property type="match status" value="1"/>
</dbReference>
<dbReference type="Gene3D" id="1.10.260.40">
    <property type="entry name" value="lambda repressor-like DNA-binding domains"/>
    <property type="match status" value="1"/>
</dbReference>
<dbReference type="RefSeq" id="WP_068459902.1">
    <property type="nucleotide sequence ID" value="NZ_LMTR01000028.1"/>
</dbReference>
<dbReference type="CDD" id="cd00093">
    <property type="entry name" value="HTH_XRE"/>
    <property type="match status" value="1"/>
</dbReference>
<protein>
    <recommendedName>
        <fullName evidence="1">HTH cro/C1-type domain-containing protein</fullName>
    </recommendedName>
</protein>
<proteinExistence type="predicted"/>
<sequence>MTPAEVRAARKALGLTQTELGEILAVSQVAVSLWERDGRAVPGAVLLALRYMLRYGLPVIALK</sequence>
<dbReference type="EMBL" id="LMTR01000028">
    <property type="protein sequence ID" value="KWT70747.1"/>
    <property type="molecule type" value="Genomic_DNA"/>
</dbReference>
<dbReference type="SUPFAM" id="SSF47413">
    <property type="entry name" value="lambda repressor-like DNA-binding domains"/>
    <property type="match status" value="1"/>
</dbReference>
<evidence type="ECO:0000259" key="1">
    <source>
        <dbReference type="PROSITE" id="PS50943"/>
    </source>
</evidence>
<dbReference type="PROSITE" id="PS50943">
    <property type="entry name" value="HTH_CROC1"/>
    <property type="match status" value="1"/>
</dbReference>
<dbReference type="OrthoDB" id="8234829at2"/>
<keyword evidence="3" id="KW-1185">Reference proteome</keyword>
<dbReference type="AlphaFoldDB" id="A0A109BKZ5"/>
<dbReference type="InterPro" id="IPR010982">
    <property type="entry name" value="Lambda_DNA-bd_dom_sf"/>
</dbReference>
<dbReference type="SMART" id="SM00530">
    <property type="entry name" value="HTH_XRE"/>
    <property type="match status" value="1"/>
</dbReference>
<dbReference type="InterPro" id="IPR001387">
    <property type="entry name" value="Cro/C1-type_HTH"/>
</dbReference>
<name>A0A109BKZ5_HYPSL</name>
<evidence type="ECO:0000313" key="3">
    <source>
        <dbReference type="Proteomes" id="UP000059074"/>
    </source>
</evidence>
<dbReference type="GO" id="GO:0003677">
    <property type="term" value="F:DNA binding"/>
    <property type="evidence" value="ECO:0007669"/>
    <property type="project" value="InterPro"/>
</dbReference>
<gene>
    <name evidence="2" type="ORF">APY04_0808</name>
</gene>
<dbReference type="Proteomes" id="UP000059074">
    <property type="component" value="Unassembled WGS sequence"/>
</dbReference>
<comment type="caution">
    <text evidence="2">The sequence shown here is derived from an EMBL/GenBank/DDBJ whole genome shotgun (WGS) entry which is preliminary data.</text>
</comment>
<dbReference type="PATRIC" id="fig|121290.4.peg.3501"/>
<organism evidence="2 3">
    <name type="scientific">Hyphomicrobium sulfonivorans</name>
    <dbReference type="NCBI Taxonomy" id="121290"/>
    <lineage>
        <taxon>Bacteria</taxon>
        <taxon>Pseudomonadati</taxon>
        <taxon>Pseudomonadota</taxon>
        <taxon>Alphaproteobacteria</taxon>
        <taxon>Hyphomicrobiales</taxon>
        <taxon>Hyphomicrobiaceae</taxon>
        <taxon>Hyphomicrobium</taxon>
    </lineage>
</organism>
<dbReference type="STRING" id="121290.APY04_0808"/>
<feature type="domain" description="HTH cro/C1-type" evidence="1">
    <location>
        <begin position="6"/>
        <end position="62"/>
    </location>
</feature>
<evidence type="ECO:0000313" key="2">
    <source>
        <dbReference type="EMBL" id="KWT70747.1"/>
    </source>
</evidence>
<accession>A0A109BKZ5</accession>